<organism evidence="2 3">
    <name type="scientific">Sulfitobacter noctilucicola</name>
    <dbReference type="NCBI Taxonomy" id="1342301"/>
    <lineage>
        <taxon>Bacteria</taxon>
        <taxon>Pseudomonadati</taxon>
        <taxon>Pseudomonadota</taxon>
        <taxon>Alphaproteobacteria</taxon>
        <taxon>Rhodobacterales</taxon>
        <taxon>Roseobacteraceae</taxon>
        <taxon>Sulfitobacter</taxon>
    </lineage>
</organism>
<name>A0A7W6Q584_9RHOB</name>
<dbReference type="RefSeq" id="WP_025054396.1">
    <property type="nucleotide sequence ID" value="NZ_JACIFU010000001.1"/>
</dbReference>
<keyword evidence="3" id="KW-1185">Reference proteome</keyword>
<gene>
    <name evidence="2" type="ORF">GGR93_001333</name>
</gene>
<dbReference type="Proteomes" id="UP000565745">
    <property type="component" value="Unassembled WGS sequence"/>
</dbReference>
<comment type="caution">
    <text evidence="2">The sequence shown here is derived from an EMBL/GenBank/DDBJ whole genome shotgun (WGS) entry which is preliminary data.</text>
</comment>
<evidence type="ECO:0000313" key="3">
    <source>
        <dbReference type="Proteomes" id="UP000565745"/>
    </source>
</evidence>
<keyword evidence="1" id="KW-0175">Coiled coil</keyword>
<accession>A0A7W6Q584</accession>
<dbReference type="OrthoDB" id="7821434at2"/>
<evidence type="ECO:0000256" key="1">
    <source>
        <dbReference type="SAM" id="Coils"/>
    </source>
</evidence>
<protein>
    <submittedName>
        <fullName evidence="2">Uncharacterized protein</fullName>
    </submittedName>
</protein>
<reference evidence="2 3" key="1">
    <citation type="submission" date="2020-08" db="EMBL/GenBank/DDBJ databases">
        <title>Genomic Encyclopedia of Type Strains, Phase IV (KMG-IV): sequencing the most valuable type-strain genomes for metagenomic binning, comparative biology and taxonomic classification.</title>
        <authorList>
            <person name="Goeker M."/>
        </authorList>
    </citation>
    <scope>NUCLEOTIDE SEQUENCE [LARGE SCALE GENOMIC DNA]</scope>
    <source>
        <strain evidence="2 3">DSM 101015</strain>
    </source>
</reference>
<dbReference type="EMBL" id="JACIFU010000001">
    <property type="protein sequence ID" value="MBB4173572.1"/>
    <property type="molecule type" value="Genomic_DNA"/>
</dbReference>
<feature type="coiled-coil region" evidence="1">
    <location>
        <begin position="226"/>
        <end position="301"/>
    </location>
</feature>
<evidence type="ECO:0000313" key="2">
    <source>
        <dbReference type="EMBL" id="MBB4173572.1"/>
    </source>
</evidence>
<sequence length="304" mass="34091">MSKESDKFVKEYKADKKKRTDLMFAAGDKLHKAMLAHLEKTWSAEDVLQEAVQKVRASGVTSKKSKDFVSHADVVKPLKAWEAMLKDHHKNLEAFTKFSNEVKTYNTMLIKRTDLVEKDLKKNSGMGDMEVMALIKEIKGKVLPDLKKSQDLLGSLKSFVVLYGTNYQRTIDAVVKDAIAAVTPKEFPASLAEDGRRKTEKTIKSTPKAIDKLCKGVRKAMEDGKFDVAEASLVKAEKELDALTSLAKDAKTTKTKMKKELKESQDSKIITKLITDITKATDKYTAQLDELEAELETKREEAAE</sequence>
<dbReference type="AlphaFoldDB" id="A0A7W6Q584"/>
<proteinExistence type="predicted"/>